<dbReference type="Pfam" id="PF00858">
    <property type="entry name" value="ASC"/>
    <property type="match status" value="1"/>
</dbReference>
<keyword evidence="10 12" id="KW-0739">Sodium transport</keyword>
<reference evidence="15" key="1">
    <citation type="submission" date="2020-08" db="EMBL/GenBank/DDBJ databases">
        <title>Multicomponent nature underlies the extraordinary mechanical properties of spider dragline silk.</title>
        <authorList>
            <person name="Kono N."/>
            <person name="Nakamura H."/>
            <person name="Mori M."/>
            <person name="Yoshida Y."/>
            <person name="Ohtoshi R."/>
            <person name="Malay A.D."/>
            <person name="Moran D.A.P."/>
            <person name="Tomita M."/>
            <person name="Numata K."/>
            <person name="Arakawa K."/>
        </authorList>
    </citation>
    <scope>NUCLEOTIDE SEQUENCE</scope>
</reference>
<comment type="caution">
    <text evidence="15">The sequence shown here is derived from an EMBL/GenBank/DDBJ whole genome shotgun (WGS) entry which is preliminary data.</text>
</comment>
<evidence type="ECO:0000256" key="5">
    <source>
        <dbReference type="ARBA" id="ARBA00022692"/>
    </source>
</evidence>
<evidence type="ECO:0000256" key="9">
    <source>
        <dbReference type="ARBA" id="ARBA00023136"/>
    </source>
</evidence>
<dbReference type="AlphaFoldDB" id="A0A8X6XW67"/>
<gene>
    <name evidence="15" type="primary">Asic5</name>
    <name evidence="15" type="ORF">TNIN_329011</name>
</gene>
<evidence type="ECO:0000256" key="12">
    <source>
        <dbReference type="RuleBase" id="RU000679"/>
    </source>
</evidence>
<keyword evidence="4 12" id="KW-0894">Sodium channel</keyword>
<dbReference type="OrthoDB" id="10051479at2759"/>
<evidence type="ECO:0000313" key="16">
    <source>
        <dbReference type="Proteomes" id="UP000886998"/>
    </source>
</evidence>
<evidence type="ECO:0000256" key="8">
    <source>
        <dbReference type="ARBA" id="ARBA00023065"/>
    </source>
</evidence>
<evidence type="ECO:0000256" key="13">
    <source>
        <dbReference type="SAM" id="MobiDB-lite"/>
    </source>
</evidence>
<dbReference type="PANTHER" id="PTHR11690">
    <property type="entry name" value="AMILORIDE-SENSITIVE SODIUM CHANNEL-RELATED"/>
    <property type="match status" value="1"/>
</dbReference>
<comment type="similarity">
    <text evidence="2 12">Belongs to the amiloride-sensitive sodium channel (TC 1.A.6) family.</text>
</comment>
<evidence type="ECO:0000256" key="3">
    <source>
        <dbReference type="ARBA" id="ARBA00022448"/>
    </source>
</evidence>
<evidence type="ECO:0000256" key="6">
    <source>
        <dbReference type="ARBA" id="ARBA00022989"/>
    </source>
</evidence>
<keyword evidence="8 12" id="KW-0406">Ion transport</keyword>
<keyword evidence="3 12" id="KW-0813">Transport</keyword>
<keyword evidence="6 14" id="KW-1133">Transmembrane helix</keyword>
<dbReference type="InterPro" id="IPR001873">
    <property type="entry name" value="ENaC"/>
</dbReference>
<keyword evidence="9 14" id="KW-0472">Membrane</keyword>
<evidence type="ECO:0000256" key="11">
    <source>
        <dbReference type="ARBA" id="ARBA00023303"/>
    </source>
</evidence>
<evidence type="ECO:0000256" key="14">
    <source>
        <dbReference type="SAM" id="Phobius"/>
    </source>
</evidence>
<dbReference type="GO" id="GO:0005886">
    <property type="term" value="C:plasma membrane"/>
    <property type="evidence" value="ECO:0007669"/>
    <property type="project" value="TreeGrafter"/>
</dbReference>
<evidence type="ECO:0000256" key="7">
    <source>
        <dbReference type="ARBA" id="ARBA00023053"/>
    </source>
</evidence>
<dbReference type="GO" id="GO:0015280">
    <property type="term" value="F:ligand-gated sodium channel activity"/>
    <property type="evidence" value="ECO:0007669"/>
    <property type="project" value="TreeGrafter"/>
</dbReference>
<feature type="transmembrane region" description="Helical" evidence="14">
    <location>
        <begin position="495"/>
        <end position="520"/>
    </location>
</feature>
<keyword evidence="7" id="KW-0915">Sodium</keyword>
<dbReference type="PRINTS" id="PR01078">
    <property type="entry name" value="AMINACHANNEL"/>
</dbReference>
<evidence type="ECO:0000256" key="1">
    <source>
        <dbReference type="ARBA" id="ARBA00004141"/>
    </source>
</evidence>
<feature type="compositionally biased region" description="Basic and acidic residues" evidence="13">
    <location>
        <begin position="1"/>
        <end position="11"/>
    </location>
</feature>
<keyword evidence="16" id="KW-1185">Reference proteome</keyword>
<dbReference type="Gene3D" id="1.10.287.770">
    <property type="entry name" value="YojJ-like"/>
    <property type="match status" value="1"/>
</dbReference>
<dbReference type="EMBL" id="BMAV01013263">
    <property type="protein sequence ID" value="GFY60714.1"/>
    <property type="molecule type" value="Genomic_DNA"/>
</dbReference>
<comment type="subcellular location">
    <subcellularLocation>
        <location evidence="1">Membrane</location>
        <topology evidence="1">Multi-pass membrane protein</topology>
    </subcellularLocation>
</comment>
<evidence type="ECO:0000256" key="10">
    <source>
        <dbReference type="ARBA" id="ARBA00023201"/>
    </source>
</evidence>
<evidence type="ECO:0000256" key="4">
    <source>
        <dbReference type="ARBA" id="ARBA00022461"/>
    </source>
</evidence>
<feature type="compositionally biased region" description="Polar residues" evidence="13">
    <location>
        <begin position="14"/>
        <end position="33"/>
    </location>
</feature>
<sequence>MEIEAHEELGFKDNSYSDSQRISPTLNEDSTPSSFLSNFIEKSSVYAVSQAGQATTKPRRVFWLMVLLTCLCGCIYEANSFLTVFFEYPVLTDLEVRNEGNLEFPAVTVCNLNRIKKEKEECVFEDKPWFECFQARTIIVPFNQPVIFSERKTHTSISNVTTKRDKKYKLKSQKFLNHYTSLDTDSQYCYGYKLNELVRQCSFNSYPCYASNFSTFQSIQYGNCFTINRKTLERKSIFKVKKVGPDTGLELVLNAMLNSYLSITPSAGIRVVIHSPNENPNPVEEGFNISPGYETQVSLTKTSVKRLPAPYRDHCVEYKVTDNDDSTSGSQYSCVQECMQQTSQVLCGCVDPFLVASRNRTLCNLKNKTQMSCLDEILDGLTKGGLPCECPLPCLSTTYDLKISTTLLKSIDVNANSFKSFQDTRCNRSKRKTNLNENQNHSSQILLRERRSYKNTEIGSMIKLKIFYGSLDHTLYVQKAMYSDSEFFAHLGGNFSLWLGLSLVALFEYAEFIIFLPHIFTQKRKTTTK</sequence>
<accession>A0A8X6XW67</accession>
<keyword evidence="5 12" id="KW-0812">Transmembrane</keyword>
<feature type="region of interest" description="Disordered" evidence="13">
    <location>
        <begin position="1"/>
        <end position="33"/>
    </location>
</feature>
<evidence type="ECO:0000256" key="2">
    <source>
        <dbReference type="ARBA" id="ARBA00007193"/>
    </source>
</evidence>
<dbReference type="PANTHER" id="PTHR11690:SF248">
    <property type="entry name" value="PICKPOCKET 17, ISOFORM A"/>
    <property type="match status" value="1"/>
</dbReference>
<dbReference type="Gene3D" id="2.60.470.10">
    <property type="entry name" value="Acid-sensing ion channels like domains"/>
    <property type="match status" value="1"/>
</dbReference>
<keyword evidence="11 12" id="KW-0407">Ion channel</keyword>
<organism evidence="15 16">
    <name type="scientific">Trichonephila inaurata madagascariensis</name>
    <dbReference type="NCBI Taxonomy" id="2747483"/>
    <lineage>
        <taxon>Eukaryota</taxon>
        <taxon>Metazoa</taxon>
        <taxon>Ecdysozoa</taxon>
        <taxon>Arthropoda</taxon>
        <taxon>Chelicerata</taxon>
        <taxon>Arachnida</taxon>
        <taxon>Araneae</taxon>
        <taxon>Araneomorphae</taxon>
        <taxon>Entelegynae</taxon>
        <taxon>Araneoidea</taxon>
        <taxon>Nephilidae</taxon>
        <taxon>Trichonephila</taxon>
        <taxon>Trichonephila inaurata</taxon>
    </lineage>
</organism>
<dbReference type="Proteomes" id="UP000886998">
    <property type="component" value="Unassembled WGS sequence"/>
</dbReference>
<protein>
    <submittedName>
        <fullName evidence="15">Acid-sensing ion channel 5</fullName>
    </submittedName>
</protein>
<name>A0A8X6XW67_9ARAC</name>
<evidence type="ECO:0000313" key="15">
    <source>
        <dbReference type="EMBL" id="GFY60714.1"/>
    </source>
</evidence>
<proteinExistence type="inferred from homology"/>